<dbReference type="InterPro" id="IPR015422">
    <property type="entry name" value="PyrdxlP-dep_Trfase_small"/>
</dbReference>
<dbReference type="GO" id="GO:0046872">
    <property type="term" value="F:metal ion binding"/>
    <property type="evidence" value="ECO:0007669"/>
    <property type="project" value="UniProtKB-KW"/>
</dbReference>
<dbReference type="Proteomes" id="UP000193435">
    <property type="component" value="Unassembled WGS sequence"/>
</dbReference>
<keyword evidence="4" id="KW-0808">Transferase</keyword>
<evidence type="ECO:0000256" key="10">
    <source>
        <dbReference type="RuleBase" id="RU004504"/>
    </source>
</evidence>
<gene>
    <name evidence="12" type="ORF">SAMN04488700_2190</name>
</gene>
<dbReference type="OrthoDB" id="9808002at2"/>
<keyword evidence="13" id="KW-1185">Reference proteome</keyword>
<name>A0A1X7NM36_9LACT</name>
<dbReference type="EC" id="2.8.1.7" evidence="3"/>
<dbReference type="GO" id="GO:0031071">
    <property type="term" value="F:cysteine desulfurase activity"/>
    <property type="evidence" value="ECO:0007669"/>
    <property type="project" value="UniProtKB-EC"/>
</dbReference>
<dbReference type="Gene3D" id="1.10.260.50">
    <property type="match status" value="1"/>
</dbReference>
<evidence type="ECO:0000313" key="13">
    <source>
        <dbReference type="Proteomes" id="UP000193435"/>
    </source>
</evidence>
<dbReference type="AlphaFoldDB" id="A0A1X7NM36"/>
<dbReference type="Gene3D" id="3.40.640.10">
    <property type="entry name" value="Type I PLP-dependent aspartate aminotransferase-like (Major domain)"/>
    <property type="match status" value="1"/>
</dbReference>
<evidence type="ECO:0000256" key="9">
    <source>
        <dbReference type="ARBA" id="ARBA00050776"/>
    </source>
</evidence>
<evidence type="ECO:0000259" key="11">
    <source>
        <dbReference type="Pfam" id="PF00266"/>
    </source>
</evidence>
<accession>A0A1X7NM36</accession>
<evidence type="ECO:0000313" key="12">
    <source>
        <dbReference type="EMBL" id="SMH38938.1"/>
    </source>
</evidence>
<keyword evidence="5" id="KW-0479">Metal-binding</keyword>
<comment type="similarity">
    <text evidence="2">Belongs to the class-V pyridoxal-phosphate-dependent aminotransferase family. NifS/IscS subfamily.</text>
</comment>
<dbReference type="STRING" id="1073423.SAMN04488700_2190"/>
<dbReference type="PIRSF" id="PIRSF005572">
    <property type="entry name" value="NifS"/>
    <property type="match status" value="1"/>
</dbReference>
<keyword evidence="8" id="KW-0411">Iron-sulfur</keyword>
<dbReference type="PROSITE" id="PS00595">
    <property type="entry name" value="AA_TRANSFER_CLASS_5"/>
    <property type="match status" value="1"/>
</dbReference>
<dbReference type="Pfam" id="PF00266">
    <property type="entry name" value="Aminotran_5"/>
    <property type="match status" value="1"/>
</dbReference>
<protein>
    <recommendedName>
        <fullName evidence="3">cysteine desulfurase</fullName>
        <ecNumber evidence="3">2.8.1.7</ecNumber>
    </recommendedName>
</protein>
<dbReference type="InterPro" id="IPR016454">
    <property type="entry name" value="Cysteine_dSase"/>
</dbReference>
<reference evidence="12 13" key="1">
    <citation type="submission" date="2017-04" db="EMBL/GenBank/DDBJ databases">
        <authorList>
            <person name="Afonso C.L."/>
            <person name="Miller P.J."/>
            <person name="Scott M.A."/>
            <person name="Spackman E."/>
            <person name="Goraichik I."/>
            <person name="Dimitrov K.M."/>
            <person name="Suarez D.L."/>
            <person name="Swayne D.E."/>
        </authorList>
    </citation>
    <scope>NUCLEOTIDE SEQUENCE [LARGE SCALE GENOMIC DNA]</scope>
    <source>
        <strain evidence="12 13">LMG26642</strain>
    </source>
</reference>
<evidence type="ECO:0000256" key="2">
    <source>
        <dbReference type="ARBA" id="ARBA00006490"/>
    </source>
</evidence>
<proteinExistence type="inferred from homology"/>
<dbReference type="InterPro" id="IPR000192">
    <property type="entry name" value="Aminotrans_V_dom"/>
</dbReference>
<dbReference type="InterPro" id="IPR020578">
    <property type="entry name" value="Aminotrans_V_PyrdxlP_BS"/>
</dbReference>
<dbReference type="SUPFAM" id="SSF53383">
    <property type="entry name" value="PLP-dependent transferases"/>
    <property type="match status" value="1"/>
</dbReference>
<dbReference type="InterPro" id="IPR015424">
    <property type="entry name" value="PyrdxlP-dep_Trfase"/>
</dbReference>
<keyword evidence="6" id="KW-0663">Pyridoxal phosphate</keyword>
<evidence type="ECO:0000256" key="5">
    <source>
        <dbReference type="ARBA" id="ARBA00022723"/>
    </source>
</evidence>
<evidence type="ECO:0000256" key="1">
    <source>
        <dbReference type="ARBA" id="ARBA00001933"/>
    </source>
</evidence>
<feature type="domain" description="Aminotransferase class V" evidence="11">
    <location>
        <begin position="4"/>
        <end position="369"/>
    </location>
</feature>
<evidence type="ECO:0000256" key="7">
    <source>
        <dbReference type="ARBA" id="ARBA00023004"/>
    </source>
</evidence>
<dbReference type="EMBL" id="FXBJ01000002">
    <property type="protein sequence ID" value="SMH38938.1"/>
    <property type="molecule type" value="Genomic_DNA"/>
</dbReference>
<comment type="catalytic activity">
    <reaction evidence="9">
        <text>(sulfur carrier)-H + L-cysteine = (sulfur carrier)-SH + L-alanine</text>
        <dbReference type="Rhea" id="RHEA:43892"/>
        <dbReference type="Rhea" id="RHEA-COMP:14737"/>
        <dbReference type="Rhea" id="RHEA-COMP:14739"/>
        <dbReference type="ChEBI" id="CHEBI:29917"/>
        <dbReference type="ChEBI" id="CHEBI:35235"/>
        <dbReference type="ChEBI" id="CHEBI:57972"/>
        <dbReference type="ChEBI" id="CHEBI:64428"/>
        <dbReference type="EC" id="2.8.1.7"/>
    </reaction>
</comment>
<dbReference type="Gene3D" id="3.90.1150.10">
    <property type="entry name" value="Aspartate Aminotransferase, domain 1"/>
    <property type="match status" value="1"/>
</dbReference>
<dbReference type="InterPro" id="IPR015421">
    <property type="entry name" value="PyrdxlP-dep_Trfase_major"/>
</dbReference>
<dbReference type="PANTHER" id="PTHR11601">
    <property type="entry name" value="CYSTEINE DESULFURYLASE FAMILY MEMBER"/>
    <property type="match status" value="1"/>
</dbReference>
<dbReference type="RefSeq" id="WP_085560222.1">
    <property type="nucleotide sequence ID" value="NZ_FOAH01000009.1"/>
</dbReference>
<organism evidence="12 13">
    <name type="scientific">Carnobacterium iners</name>
    <dbReference type="NCBI Taxonomy" id="1073423"/>
    <lineage>
        <taxon>Bacteria</taxon>
        <taxon>Bacillati</taxon>
        <taxon>Bacillota</taxon>
        <taxon>Bacilli</taxon>
        <taxon>Lactobacillales</taxon>
        <taxon>Carnobacteriaceae</taxon>
        <taxon>Carnobacterium</taxon>
    </lineage>
</organism>
<dbReference type="PANTHER" id="PTHR11601:SF34">
    <property type="entry name" value="CYSTEINE DESULFURASE"/>
    <property type="match status" value="1"/>
</dbReference>
<dbReference type="NCBIfam" id="NF002806">
    <property type="entry name" value="PRK02948.1"/>
    <property type="match status" value="1"/>
</dbReference>
<sequence>MERIYFDYAATSPVHPEVIEVVHDAMINHFGNASSIHHLGRDSRRMMDNAKKVFADSIGAKPNEIVLTSGGTESDNTAIIETAFAREKEGKHIVTTVIEHHAVLKPMDYLEKLGFEITYLSVDKYGMIDLEVLKEALREDTILVSIMYGNNEVGSLSAIKSIGEIIVESVSTAYFHTDAVQAYGLESIDVKKESIDLLSTSSHKISGPKGIGFLYINEAIHLPSFMLGGEQEMKRRAGTENIPAIVGFQKAVEIAQLTKESRRNEYDSFSHRLIQRLNDQKVDFEINGHPDSRLKHIINIWFKGVSSEKLLLLMDLSGLAISAGSACTAGNIDPSHVLIAMYGKESQRVKESVRISFGIDTTMKSIDYLVTELIKLTNKLKK</sequence>
<evidence type="ECO:0000256" key="6">
    <source>
        <dbReference type="ARBA" id="ARBA00022898"/>
    </source>
</evidence>
<evidence type="ECO:0000256" key="4">
    <source>
        <dbReference type="ARBA" id="ARBA00022679"/>
    </source>
</evidence>
<dbReference type="GO" id="GO:0051536">
    <property type="term" value="F:iron-sulfur cluster binding"/>
    <property type="evidence" value="ECO:0007669"/>
    <property type="project" value="UniProtKB-KW"/>
</dbReference>
<comment type="cofactor">
    <cofactor evidence="1 10">
        <name>pyridoxal 5'-phosphate</name>
        <dbReference type="ChEBI" id="CHEBI:597326"/>
    </cofactor>
</comment>
<evidence type="ECO:0000256" key="8">
    <source>
        <dbReference type="ARBA" id="ARBA00023014"/>
    </source>
</evidence>
<keyword evidence="7" id="KW-0408">Iron</keyword>
<evidence type="ECO:0000256" key="3">
    <source>
        <dbReference type="ARBA" id="ARBA00012239"/>
    </source>
</evidence>